<dbReference type="GO" id="GO:0005886">
    <property type="term" value="C:plasma membrane"/>
    <property type="evidence" value="ECO:0007669"/>
    <property type="project" value="UniProtKB-SubCell"/>
</dbReference>
<dbReference type="AlphaFoldDB" id="A0AAW8TUB9"/>
<dbReference type="RefSeq" id="WP_302372544.1">
    <property type="nucleotide sequence ID" value="NZ_CATYFE010000006.1"/>
</dbReference>
<evidence type="ECO:0000313" key="11">
    <source>
        <dbReference type="Proteomes" id="UP001256711"/>
    </source>
</evidence>
<evidence type="ECO:0000256" key="8">
    <source>
        <dbReference type="RuleBase" id="RU363032"/>
    </source>
</evidence>
<accession>A0AAW8TUB9</accession>
<sequence length="280" mass="31712">MKKKFAWSKLYLVVFFVLLYIPIFYLVFYSFNAGGNMNSFTGFTFEHYQAVFEDTRLIIIVLNTFMLAFLSALLATIIGTFGAMGIYYTKRRRTRNALLSFNNILMVSPDVIIGASFLIFFTLVGSVVKSFQLGFTSVLLSHVAFSIPIVVLMVLPKLQEMNDSMVDAARDLGANNFQVLRHIILPFLTPGIIAGYFMAFTYSLDDFAVTFFVTGNGFSTLSVEIYSRARQGISLEINALSTLVFLFSMVLVVGYYFISKENRKRPGKGRRKEMEVPEIR</sequence>
<name>A0AAW8TUB9_9ENTE</name>
<dbReference type="EMBL" id="JARQBJ010000002">
    <property type="protein sequence ID" value="MDT2809876.1"/>
    <property type="molecule type" value="Genomic_DNA"/>
</dbReference>
<dbReference type="InterPro" id="IPR035906">
    <property type="entry name" value="MetI-like_sf"/>
</dbReference>
<evidence type="ECO:0000256" key="4">
    <source>
        <dbReference type="ARBA" id="ARBA00022475"/>
    </source>
</evidence>
<keyword evidence="3 8" id="KW-0813">Transport</keyword>
<protein>
    <submittedName>
        <fullName evidence="10">ABC transporter permease</fullName>
    </submittedName>
</protein>
<feature type="transmembrane region" description="Helical" evidence="8">
    <location>
        <begin position="183"/>
        <end position="204"/>
    </location>
</feature>
<dbReference type="PANTHER" id="PTHR43848">
    <property type="entry name" value="PUTRESCINE TRANSPORT SYSTEM PERMEASE PROTEIN POTI"/>
    <property type="match status" value="1"/>
</dbReference>
<evidence type="ECO:0000313" key="10">
    <source>
        <dbReference type="EMBL" id="MDT2809876.1"/>
    </source>
</evidence>
<comment type="subcellular location">
    <subcellularLocation>
        <location evidence="1 8">Cell membrane</location>
        <topology evidence="1 8">Multi-pass membrane protein</topology>
    </subcellularLocation>
</comment>
<dbReference type="Pfam" id="PF00528">
    <property type="entry name" value="BPD_transp_1"/>
    <property type="match status" value="1"/>
</dbReference>
<comment type="caution">
    <text evidence="10">The sequence shown here is derived from an EMBL/GenBank/DDBJ whole genome shotgun (WGS) entry which is preliminary data.</text>
</comment>
<feature type="transmembrane region" description="Helical" evidence="8">
    <location>
        <begin position="57"/>
        <end position="83"/>
    </location>
</feature>
<feature type="transmembrane region" description="Helical" evidence="8">
    <location>
        <begin position="12"/>
        <end position="31"/>
    </location>
</feature>
<evidence type="ECO:0000256" key="6">
    <source>
        <dbReference type="ARBA" id="ARBA00022989"/>
    </source>
</evidence>
<dbReference type="PROSITE" id="PS50928">
    <property type="entry name" value="ABC_TM1"/>
    <property type="match status" value="1"/>
</dbReference>
<feature type="transmembrane region" description="Helical" evidence="8">
    <location>
        <begin position="104"/>
        <end position="128"/>
    </location>
</feature>
<proteinExistence type="inferred from homology"/>
<dbReference type="GO" id="GO:0055085">
    <property type="term" value="P:transmembrane transport"/>
    <property type="evidence" value="ECO:0007669"/>
    <property type="project" value="InterPro"/>
</dbReference>
<gene>
    <name evidence="10" type="ORF">P7H43_05220</name>
</gene>
<evidence type="ECO:0000259" key="9">
    <source>
        <dbReference type="PROSITE" id="PS50928"/>
    </source>
</evidence>
<keyword evidence="6 8" id="KW-1133">Transmembrane helix</keyword>
<dbReference type="CDD" id="cd06261">
    <property type="entry name" value="TM_PBP2"/>
    <property type="match status" value="1"/>
</dbReference>
<comment type="similarity">
    <text evidence="2">Belongs to the binding-protein-dependent transport system permease family. CysTW subfamily.</text>
</comment>
<evidence type="ECO:0000256" key="7">
    <source>
        <dbReference type="ARBA" id="ARBA00023136"/>
    </source>
</evidence>
<reference evidence="10" key="1">
    <citation type="submission" date="2023-03" db="EMBL/GenBank/DDBJ databases">
        <authorList>
            <person name="Shen W."/>
            <person name="Cai J."/>
        </authorList>
    </citation>
    <scope>NUCLEOTIDE SEQUENCE</scope>
    <source>
        <strain evidence="10">B226-2</strain>
    </source>
</reference>
<evidence type="ECO:0000256" key="1">
    <source>
        <dbReference type="ARBA" id="ARBA00004651"/>
    </source>
</evidence>
<feature type="domain" description="ABC transmembrane type-1" evidence="9">
    <location>
        <begin position="61"/>
        <end position="255"/>
    </location>
</feature>
<dbReference type="Proteomes" id="UP001256711">
    <property type="component" value="Unassembled WGS sequence"/>
</dbReference>
<dbReference type="SUPFAM" id="SSF161098">
    <property type="entry name" value="MetI-like"/>
    <property type="match status" value="1"/>
</dbReference>
<keyword evidence="5 8" id="KW-0812">Transmembrane</keyword>
<keyword evidence="7 8" id="KW-0472">Membrane</keyword>
<dbReference type="InterPro" id="IPR000515">
    <property type="entry name" value="MetI-like"/>
</dbReference>
<dbReference type="Gene3D" id="1.10.3720.10">
    <property type="entry name" value="MetI-like"/>
    <property type="match status" value="1"/>
</dbReference>
<evidence type="ECO:0000256" key="5">
    <source>
        <dbReference type="ARBA" id="ARBA00022692"/>
    </source>
</evidence>
<dbReference type="InterPro" id="IPR051789">
    <property type="entry name" value="Bact_Polyamine_Transport"/>
</dbReference>
<organism evidence="10 11">
    <name type="scientific">Enterococcus asini</name>
    <dbReference type="NCBI Taxonomy" id="57732"/>
    <lineage>
        <taxon>Bacteria</taxon>
        <taxon>Bacillati</taxon>
        <taxon>Bacillota</taxon>
        <taxon>Bacilli</taxon>
        <taxon>Lactobacillales</taxon>
        <taxon>Enterococcaceae</taxon>
        <taxon>Enterococcus</taxon>
    </lineage>
</organism>
<evidence type="ECO:0000256" key="2">
    <source>
        <dbReference type="ARBA" id="ARBA00007069"/>
    </source>
</evidence>
<keyword evidence="4" id="KW-1003">Cell membrane</keyword>
<feature type="transmembrane region" description="Helical" evidence="8">
    <location>
        <begin position="134"/>
        <end position="155"/>
    </location>
</feature>
<feature type="transmembrane region" description="Helical" evidence="8">
    <location>
        <begin position="237"/>
        <end position="258"/>
    </location>
</feature>
<evidence type="ECO:0000256" key="3">
    <source>
        <dbReference type="ARBA" id="ARBA00022448"/>
    </source>
</evidence>
<dbReference type="PANTHER" id="PTHR43848:SF2">
    <property type="entry name" value="PUTRESCINE TRANSPORT SYSTEM PERMEASE PROTEIN POTI"/>
    <property type="match status" value="1"/>
</dbReference>